<evidence type="ECO:0000313" key="3">
    <source>
        <dbReference type="Proteomes" id="UP001374584"/>
    </source>
</evidence>
<keyword evidence="1" id="KW-0472">Membrane</keyword>
<keyword evidence="3" id="KW-1185">Reference proteome</keyword>
<reference evidence="2 3" key="1">
    <citation type="submission" date="2024-01" db="EMBL/GenBank/DDBJ databases">
        <title>The genomes of 5 underutilized Papilionoideae crops provide insights into root nodulation and disease resistanc.</title>
        <authorList>
            <person name="Jiang F."/>
        </authorList>
    </citation>
    <scope>NUCLEOTIDE SEQUENCE [LARGE SCALE GENOMIC DNA]</scope>
    <source>
        <strain evidence="2">JINMINGXINNONG_FW02</strain>
        <tissue evidence="2">Leaves</tissue>
    </source>
</reference>
<organism evidence="2 3">
    <name type="scientific">Phaseolus coccineus</name>
    <name type="common">Scarlet runner bean</name>
    <name type="synonym">Phaseolus multiflorus</name>
    <dbReference type="NCBI Taxonomy" id="3886"/>
    <lineage>
        <taxon>Eukaryota</taxon>
        <taxon>Viridiplantae</taxon>
        <taxon>Streptophyta</taxon>
        <taxon>Embryophyta</taxon>
        <taxon>Tracheophyta</taxon>
        <taxon>Spermatophyta</taxon>
        <taxon>Magnoliopsida</taxon>
        <taxon>eudicotyledons</taxon>
        <taxon>Gunneridae</taxon>
        <taxon>Pentapetalae</taxon>
        <taxon>rosids</taxon>
        <taxon>fabids</taxon>
        <taxon>Fabales</taxon>
        <taxon>Fabaceae</taxon>
        <taxon>Papilionoideae</taxon>
        <taxon>50 kb inversion clade</taxon>
        <taxon>NPAAA clade</taxon>
        <taxon>indigoferoid/millettioid clade</taxon>
        <taxon>Phaseoleae</taxon>
        <taxon>Phaseolus</taxon>
    </lineage>
</organism>
<protein>
    <submittedName>
        <fullName evidence="2">Uncharacterized protein</fullName>
    </submittedName>
</protein>
<sequence>MGRGLIHLCFVCISCALCPLQILIWVSQCMLLSPLNVNYGIKLLQGGGTTQNSTTVKFCYHSTLHTQEGFRNSHAGGSTCSKE</sequence>
<dbReference type="AlphaFoldDB" id="A0AAN9RSY0"/>
<feature type="transmembrane region" description="Helical" evidence="1">
    <location>
        <begin position="5"/>
        <end position="26"/>
    </location>
</feature>
<keyword evidence="1" id="KW-1133">Transmembrane helix</keyword>
<evidence type="ECO:0000313" key="2">
    <source>
        <dbReference type="EMBL" id="KAK7382610.1"/>
    </source>
</evidence>
<comment type="caution">
    <text evidence="2">The sequence shown here is derived from an EMBL/GenBank/DDBJ whole genome shotgun (WGS) entry which is preliminary data.</text>
</comment>
<dbReference type="EMBL" id="JAYMYR010000001">
    <property type="protein sequence ID" value="KAK7382610.1"/>
    <property type="molecule type" value="Genomic_DNA"/>
</dbReference>
<accession>A0AAN9RSY0</accession>
<evidence type="ECO:0000256" key="1">
    <source>
        <dbReference type="SAM" id="Phobius"/>
    </source>
</evidence>
<name>A0AAN9RSY0_PHACN</name>
<dbReference type="Proteomes" id="UP001374584">
    <property type="component" value="Unassembled WGS sequence"/>
</dbReference>
<proteinExistence type="predicted"/>
<keyword evidence="1" id="KW-0812">Transmembrane</keyword>
<gene>
    <name evidence="2" type="ORF">VNO80_01543</name>
</gene>